<proteinExistence type="predicted"/>
<reference evidence="1" key="1">
    <citation type="submission" date="2014-11" db="EMBL/GenBank/DDBJ databases">
        <authorList>
            <person name="Amaro Gonzalez C."/>
        </authorList>
    </citation>
    <scope>NUCLEOTIDE SEQUENCE</scope>
</reference>
<name>A0A0E9PDP5_ANGAN</name>
<organism evidence="1">
    <name type="scientific">Anguilla anguilla</name>
    <name type="common">European freshwater eel</name>
    <name type="synonym">Muraena anguilla</name>
    <dbReference type="NCBI Taxonomy" id="7936"/>
    <lineage>
        <taxon>Eukaryota</taxon>
        <taxon>Metazoa</taxon>
        <taxon>Chordata</taxon>
        <taxon>Craniata</taxon>
        <taxon>Vertebrata</taxon>
        <taxon>Euteleostomi</taxon>
        <taxon>Actinopterygii</taxon>
        <taxon>Neopterygii</taxon>
        <taxon>Teleostei</taxon>
        <taxon>Anguilliformes</taxon>
        <taxon>Anguillidae</taxon>
        <taxon>Anguilla</taxon>
    </lineage>
</organism>
<evidence type="ECO:0000313" key="1">
    <source>
        <dbReference type="EMBL" id="JAH02195.1"/>
    </source>
</evidence>
<dbReference type="EMBL" id="GBXM01106382">
    <property type="protein sequence ID" value="JAH02195.1"/>
    <property type="molecule type" value="Transcribed_RNA"/>
</dbReference>
<dbReference type="AlphaFoldDB" id="A0A0E9PDP5"/>
<accession>A0A0E9PDP5</accession>
<reference evidence="1" key="2">
    <citation type="journal article" date="2015" name="Fish Shellfish Immunol.">
        <title>Early steps in the European eel (Anguilla anguilla)-Vibrio vulnificus interaction in the gills: Role of the RtxA13 toxin.</title>
        <authorList>
            <person name="Callol A."/>
            <person name="Pajuelo D."/>
            <person name="Ebbesson L."/>
            <person name="Teles M."/>
            <person name="MacKenzie S."/>
            <person name="Amaro C."/>
        </authorList>
    </citation>
    <scope>NUCLEOTIDE SEQUENCE</scope>
</reference>
<sequence>MHLLNIKQEVLITTIKIELHQPHLNLAKTREYSRSV</sequence>
<protein>
    <submittedName>
        <fullName evidence="1">Uncharacterized protein</fullName>
    </submittedName>
</protein>